<dbReference type="SUPFAM" id="SSF50978">
    <property type="entry name" value="WD40 repeat-like"/>
    <property type="match status" value="1"/>
</dbReference>
<dbReference type="STRING" id="3076.A0A2P6U1R7"/>
<dbReference type="PANTHER" id="PTHR14107:SF16">
    <property type="entry name" value="AT02583P"/>
    <property type="match status" value="1"/>
</dbReference>
<dbReference type="InterPro" id="IPR051362">
    <property type="entry name" value="WD_repeat_creC_regulators"/>
</dbReference>
<dbReference type="PANTHER" id="PTHR14107">
    <property type="entry name" value="WD REPEAT PROTEIN"/>
    <property type="match status" value="1"/>
</dbReference>
<sequence>MLQVAALKSALRAPEGKWAASSERRATINFSPDLPVMLSLAVLHEEGDEAAAEFLIFSAQNFLHICYPAALDREPLRFLDFRHLGGPSAAGPVFPTCHAHTPLCRDEFDLAVGLSTGEVVLLSLRAQLRAPPTSTRPITSLSFNPDGSSNASRCVALAWLPGTEGTALVAAHRNGAVLLYHKVLGSSSEPRLLARTSSQQAMKPAVTQLQGPGAGGGVNAAAVAPDGLHIAVACKDGVLRVYALPSGGLVAGFKSYYGGLQCCAWSPDGRYVAAGGEDDMVAIYGLAERCVVAYCKGHTSWVSGVAFDSWAPGWVHDDAPEQQQQPPHSPEQLGQQQAYQQQQQGQQQGQQPGRQPAAALAPGGDRDRVYRLASVGQDCQLALWDIVVTEESVAAAQQASSVNNSPERERPGLPLPHKRRGRSSSPSKLHGHGHVPSSSGAESSRGSGMFRTRSSASSASAATAADPGALPAALASGLISPPLPRSDWQLVTPVAQGRVHPEPCSSLVFSPESLYTACHGACVRRWARPGPGQQPVAAGPAAVQRSTSSLRSSRHSIDR</sequence>
<feature type="compositionally biased region" description="Low complexity" evidence="3">
    <location>
        <begin position="321"/>
        <end position="362"/>
    </location>
</feature>
<name>A0A2P6U1R7_CHLSO</name>
<feature type="compositionally biased region" description="Low complexity" evidence="3">
    <location>
        <begin position="437"/>
        <end position="462"/>
    </location>
</feature>
<feature type="region of interest" description="Disordered" evidence="3">
    <location>
        <begin position="529"/>
        <end position="559"/>
    </location>
</feature>
<dbReference type="InterPro" id="IPR036322">
    <property type="entry name" value="WD40_repeat_dom_sf"/>
</dbReference>
<dbReference type="InterPro" id="IPR001680">
    <property type="entry name" value="WD40_rpt"/>
</dbReference>
<keyword evidence="2" id="KW-0677">Repeat</keyword>
<dbReference type="SMART" id="SM00320">
    <property type="entry name" value="WD40"/>
    <property type="match status" value="5"/>
</dbReference>
<dbReference type="Pfam" id="PF00400">
    <property type="entry name" value="WD40"/>
    <property type="match status" value="2"/>
</dbReference>
<feature type="region of interest" description="Disordered" evidence="3">
    <location>
        <begin position="397"/>
        <end position="462"/>
    </location>
</feature>
<evidence type="ECO:0000256" key="2">
    <source>
        <dbReference type="ARBA" id="ARBA00022737"/>
    </source>
</evidence>
<proteinExistence type="predicted"/>
<dbReference type="EMBL" id="LHPG02000002">
    <property type="protein sequence ID" value="PRW60258.1"/>
    <property type="molecule type" value="Genomic_DNA"/>
</dbReference>
<evidence type="ECO:0000256" key="1">
    <source>
        <dbReference type="ARBA" id="ARBA00022574"/>
    </source>
</evidence>
<dbReference type="InterPro" id="IPR015943">
    <property type="entry name" value="WD40/YVTN_repeat-like_dom_sf"/>
</dbReference>
<feature type="compositionally biased region" description="Low complexity" evidence="3">
    <location>
        <begin position="529"/>
        <end position="551"/>
    </location>
</feature>
<reference evidence="4 5" key="1">
    <citation type="journal article" date="2018" name="Plant J.">
        <title>Genome sequences of Chlorella sorokiniana UTEX 1602 and Micractinium conductrix SAG 241.80: implications to maltose excretion by a green alga.</title>
        <authorList>
            <person name="Arriola M.B."/>
            <person name="Velmurugan N."/>
            <person name="Zhang Y."/>
            <person name="Plunkett M.H."/>
            <person name="Hondzo H."/>
            <person name="Barney B.M."/>
        </authorList>
    </citation>
    <scope>NUCLEOTIDE SEQUENCE [LARGE SCALE GENOMIC DNA]</scope>
    <source>
        <strain evidence="5">UTEX 1602</strain>
    </source>
</reference>
<evidence type="ECO:0000256" key="3">
    <source>
        <dbReference type="SAM" id="MobiDB-lite"/>
    </source>
</evidence>
<evidence type="ECO:0000313" key="4">
    <source>
        <dbReference type="EMBL" id="PRW60258.1"/>
    </source>
</evidence>
<dbReference type="AlphaFoldDB" id="A0A2P6U1R7"/>
<dbReference type="Gene3D" id="2.130.10.10">
    <property type="entry name" value="YVTN repeat-like/Quinoprotein amine dehydrogenase"/>
    <property type="match status" value="1"/>
</dbReference>
<accession>A0A2P6U1R7</accession>
<dbReference type="Proteomes" id="UP000239899">
    <property type="component" value="Unassembled WGS sequence"/>
</dbReference>
<protein>
    <submittedName>
        <fullName evidence="4">WD repeat-containing 20-like</fullName>
    </submittedName>
</protein>
<keyword evidence="5" id="KW-1185">Reference proteome</keyword>
<gene>
    <name evidence="4" type="ORF">C2E21_1013</name>
</gene>
<comment type="caution">
    <text evidence="4">The sequence shown here is derived from an EMBL/GenBank/DDBJ whole genome shotgun (WGS) entry which is preliminary data.</text>
</comment>
<evidence type="ECO:0000313" key="5">
    <source>
        <dbReference type="Proteomes" id="UP000239899"/>
    </source>
</evidence>
<keyword evidence="1" id="KW-0853">WD repeat</keyword>
<organism evidence="4 5">
    <name type="scientific">Chlorella sorokiniana</name>
    <name type="common">Freshwater green alga</name>
    <dbReference type="NCBI Taxonomy" id="3076"/>
    <lineage>
        <taxon>Eukaryota</taxon>
        <taxon>Viridiplantae</taxon>
        <taxon>Chlorophyta</taxon>
        <taxon>core chlorophytes</taxon>
        <taxon>Trebouxiophyceae</taxon>
        <taxon>Chlorellales</taxon>
        <taxon>Chlorellaceae</taxon>
        <taxon>Chlorella clade</taxon>
        <taxon>Chlorella</taxon>
    </lineage>
</organism>
<feature type="region of interest" description="Disordered" evidence="3">
    <location>
        <begin position="313"/>
        <end position="362"/>
    </location>
</feature>
<dbReference type="OrthoDB" id="3367at2759"/>